<reference evidence="2" key="1">
    <citation type="submission" date="2019-03" db="EMBL/GenBank/DDBJ databases">
        <authorList>
            <consortium name="Pathogen Informatics"/>
        </authorList>
    </citation>
    <scope>NUCLEOTIDE SEQUENCE</scope>
    <source>
        <strain evidence="2">Unknown</strain>
    </source>
</reference>
<name>A0A486XDB2_9PAST</name>
<keyword evidence="1" id="KW-0812">Transmembrane</keyword>
<dbReference type="GO" id="GO:0016740">
    <property type="term" value="F:transferase activity"/>
    <property type="evidence" value="ECO:0007669"/>
    <property type="project" value="UniProtKB-KW"/>
</dbReference>
<accession>A0A486XDB2</accession>
<feature type="transmembrane region" description="Helical" evidence="1">
    <location>
        <begin position="49"/>
        <end position="65"/>
    </location>
</feature>
<keyword evidence="1" id="KW-0472">Membrane</keyword>
<feature type="transmembrane region" description="Helical" evidence="1">
    <location>
        <begin position="12"/>
        <end position="28"/>
    </location>
</feature>
<organism evidence="2">
    <name type="scientific">uncultured Avibacterium sp</name>
    <dbReference type="NCBI Taxonomy" id="1936169"/>
    <lineage>
        <taxon>Bacteria</taxon>
        <taxon>Pseudomonadati</taxon>
        <taxon>Pseudomonadota</taxon>
        <taxon>Gammaproteobacteria</taxon>
        <taxon>Pasteurellales</taxon>
        <taxon>Pasteurellaceae</taxon>
        <taxon>Avibacterium</taxon>
        <taxon>environmental samples</taxon>
    </lineage>
</organism>
<keyword evidence="1" id="KW-1133">Transmembrane helix</keyword>
<gene>
    <name evidence="2" type="primary">ubiA_1</name>
    <name evidence="2" type="ORF">NCTC4101_00585</name>
</gene>
<proteinExistence type="predicted"/>
<protein>
    <submittedName>
        <fullName evidence="2">4-hydroxybenzoate octaprenyltransferase</fullName>
        <ecNumber evidence="2">2.5.1.-</ecNumber>
    </submittedName>
</protein>
<sequence>MIGAIWLSKNNLLSYFILLALTALLFVYQCKLTRHRRREDCFKAFLNNNYVGMGVFIAFLAGIFFS</sequence>
<keyword evidence="2" id="KW-0808">Transferase</keyword>
<dbReference type="EMBL" id="CAAHDN010000007">
    <property type="protein sequence ID" value="VGM95223.1"/>
    <property type="molecule type" value="Genomic_DNA"/>
</dbReference>
<evidence type="ECO:0000256" key="1">
    <source>
        <dbReference type="SAM" id="Phobius"/>
    </source>
</evidence>
<dbReference type="AlphaFoldDB" id="A0A486XDB2"/>
<dbReference type="Gene3D" id="1.20.120.1780">
    <property type="entry name" value="UbiA prenyltransferase"/>
    <property type="match status" value="1"/>
</dbReference>
<dbReference type="EC" id="2.5.1.-" evidence="2"/>
<evidence type="ECO:0000313" key="2">
    <source>
        <dbReference type="EMBL" id="VGM95223.1"/>
    </source>
</evidence>